<reference evidence="2 3" key="1">
    <citation type="submission" date="2020-08" db="EMBL/GenBank/DDBJ databases">
        <title>Sequencing the genomes of 1000 actinobacteria strains.</title>
        <authorList>
            <person name="Klenk H.-P."/>
        </authorList>
    </citation>
    <scope>NUCLEOTIDE SEQUENCE [LARGE SCALE GENOMIC DNA]</scope>
    <source>
        <strain evidence="2 3">DSM 44230</strain>
    </source>
</reference>
<dbReference type="Gene3D" id="2.60.120.650">
    <property type="entry name" value="Cupin"/>
    <property type="match status" value="1"/>
</dbReference>
<dbReference type="InterPro" id="IPR003347">
    <property type="entry name" value="JmjC_dom"/>
</dbReference>
<organism evidence="2 3">
    <name type="scientific">Crossiella cryophila</name>
    <dbReference type="NCBI Taxonomy" id="43355"/>
    <lineage>
        <taxon>Bacteria</taxon>
        <taxon>Bacillati</taxon>
        <taxon>Actinomycetota</taxon>
        <taxon>Actinomycetes</taxon>
        <taxon>Pseudonocardiales</taxon>
        <taxon>Pseudonocardiaceae</taxon>
        <taxon>Crossiella</taxon>
    </lineage>
</organism>
<dbReference type="EMBL" id="JACHMH010000001">
    <property type="protein sequence ID" value="MBB4680737.1"/>
    <property type="molecule type" value="Genomic_DNA"/>
</dbReference>
<dbReference type="PROSITE" id="PS51184">
    <property type="entry name" value="JMJC"/>
    <property type="match status" value="1"/>
</dbReference>
<accession>A0A7W7FWX9</accession>
<keyword evidence="2" id="KW-0689">Ribosomal protein</keyword>
<protein>
    <submittedName>
        <fullName evidence="2">50S ribosomal protein L16 3-hydroxylase</fullName>
        <ecNumber evidence="2">1.14.11.47</ecNumber>
    </submittedName>
</protein>
<evidence type="ECO:0000313" key="2">
    <source>
        <dbReference type="EMBL" id="MBB4680737.1"/>
    </source>
</evidence>
<dbReference type="Pfam" id="PF08007">
    <property type="entry name" value="JmjC_2"/>
    <property type="match status" value="1"/>
</dbReference>
<evidence type="ECO:0000259" key="1">
    <source>
        <dbReference type="PROSITE" id="PS51184"/>
    </source>
</evidence>
<dbReference type="GO" id="GO:0016491">
    <property type="term" value="F:oxidoreductase activity"/>
    <property type="evidence" value="ECO:0007669"/>
    <property type="project" value="UniProtKB-KW"/>
</dbReference>
<keyword evidence="2" id="KW-0560">Oxidoreductase</keyword>
<dbReference type="Proteomes" id="UP000533598">
    <property type="component" value="Unassembled WGS sequence"/>
</dbReference>
<keyword evidence="3" id="KW-1185">Reference proteome</keyword>
<evidence type="ECO:0000313" key="3">
    <source>
        <dbReference type="Proteomes" id="UP000533598"/>
    </source>
</evidence>
<dbReference type="SUPFAM" id="SSF51197">
    <property type="entry name" value="Clavaminate synthase-like"/>
    <property type="match status" value="1"/>
</dbReference>
<feature type="domain" description="JmjC" evidence="1">
    <location>
        <begin position="80"/>
        <end position="243"/>
    </location>
</feature>
<dbReference type="AlphaFoldDB" id="A0A7W7FWX9"/>
<gene>
    <name evidence="2" type="ORF">HNR67_006855</name>
</gene>
<comment type="caution">
    <text evidence="2">The sequence shown here is derived from an EMBL/GenBank/DDBJ whole genome shotgun (WGS) entry which is preliminary data.</text>
</comment>
<proteinExistence type="predicted"/>
<dbReference type="GO" id="GO:0005840">
    <property type="term" value="C:ribosome"/>
    <property type="evidence" value="ECO:0007669"/>
    <property type="project" value="UniProtKB-KW"/>
</dbReference>
<dbReference type="RefSeq" id="WP_185006761.1">
    <property type="nucleotide sequence ID" value="NZ_BAAAUI010000038.1"/>
</dbReference>
<name>A0A7W7FWX9_9PSEU</name>
<dbReference type="EC" id="1.14.11.47" evidence="2"/>
<keyword evidence="2" id="KW-0687">Ribonucleoprotein</keyword>
<sequence>MGQRLDLDDWFAPLGLTEFSRTALGQRPLVTPPRAALADRLRDVLGVHTVDDAFGKRVRDVRAWFLDLDGNASAASMPAASARRLYDAGTTAYFQDVADFDPLEREVAQTFRVSPGSGKVQLFCNRPSAVTKVHFDPVDVITVQLTGCKTWRIAPNEFAPRPLKGWGAGEPIGPSLRTYQENPPPETIPGNVKEYRLEPGSVLHVPRGYWHETFSTEDSISLHLLLIPPLRMDFLLAALKNELAGEAHWRESVYDFTTPAEAAARTAADLAALRAALDRLDPRDLVRAPLPTAPVGPETRFTRAGQAAFGVDALEPGAARISVSAYGFRETQTAAVTVSAPALPALRWVNALPAGTALDVADVLREAPGLTKPEAQDLLGLMEQTRLVRRSPEEPLP</sequence>